<accession>A0AAW0IRH8</accession>
<gene>
    <name evidence="2" type="ORF">U0070_014348</name>
</gene>
<reference evidence="2 3" key="1">
    <citation type="journal article" date="2023" name="bioRxiv">
        <title>Conserved and derived expression patterns and positive selection on dental genes reveal complex evolutionary context of ever-growing rodent molars.</title>
        <authorList>
            <person name="Calamari Z.T."/>
            <person name="Song A."/>
            <person name="Cohen E."/>
            <person name="Akter M."/>
            <person name="Roy R.D."/>
            <person name="Hallikas O."/>
            <person name="Christensen M.M."/>
            <person name="Li P."/>
            <person name="Marangoni P."/>
            <person name="Jernvall J."/>
            <person name="Klein O.D."/>
        </authorList>
    </citation>
    <scope>NUCLEOTIDE SEQUENCE [LARGE SCALE GENOMIC DNA]</scope>
    <source>
        <strain evidence="2">V071</strain>
    </source>
</reference>
<name>A0AAW0IRH8_MYOGA</name>
<feature type="region of interest" description="Disordered" evidence="1">
    <location>
        <begin position="1"/>
        <end position="42"/>
    </location>
</feature>
<dbReference type="AlphaFoldDB" id="A0AAW0IRH8"/>
<dbReference type="GO" id="GO:0045814">
    <property type="term" value="P:negative regulation of gene expression, epigenetic"/>
    <property type="evidence" value="ECO:0007669"/>
    <property type="project" value="TreeGrafter"/>
</dbReference>
<feature type="compositionally biased region" description="Basic and acidic residues" evidence="1">
    <location>
        <begin position="1"/>
        <end position="21"/>
    </location>
</feature>
<organism evidence="2 3">
    <name type="scientific">Myodes glareolus</name>
    <name type="common">Bank vole</name>
    <name type="synonym">Clethrionomys glareolus</name>
    <dbReference type="NCBI Taxonomy" id="447135"/>
    <lineage>
        <taxon>Eukaryota</taxon>
        <taxon>Metazoa</taxon>
        <taxon>Chordata</taxon>
        <taxon>Craniata</taxon>
        <taxon>Vertebrata</taxon>
        <taxon>Euteleostomi</taxon>
        <taxon>Mammalia</taxon>
        <taxon>Eutheria</taxon>
        <taxon>Euarchontoglires</taxon>
        <taxon>Glires</taxon>
        <taxon>Rodentia</taxon>
        <taxon>Myomorpha</taxon>
        <taxon>Muroidea</taxon>
        <taxon>Cricetidae</taxon>
        <taxon>Arvicolinae</taxon>
        <taxon>Myodes</taxon>
    </lineage>
</organism>
<evidence type="ECO:0000256" key="1">
    <source>
        <dbReference type="SAM" id="MobiDB-lite"/>
    </source>
</evidence>
<dbReference type="GO" id="GO:0005654">
    <property type="term" value="C:nucleoplasm"/>
    <property type="evidence" value="ECO:0007669"/>
    <property type="project" value="TreeGrafter"/>
</dbReference>
<keyword evidence="3" id="KW-1185">Reference proteome</keyword>
<feature type="compositionally biased region" description="Basic and acidic residues" evidence="1">
    <location>
        <begin position="28"/>
        <end position="37"/>
    </location>
</feature>
<proteinExistence type="predicted"/>
<protein>
    <submittedName>
        <fullName evidence="2">Uncharacterized protein</fullName>
    </submittedName>
</protein>
<dbReference type="GO" id="GO:0097355">
    <property type="term" value="P:protein localization to heterochromatin"/>
    <property type="evidence" value="ECO:0007669"/>
    <property type="project" value="TreeGrafter"/>
</dbReference>
<dbReference type="GO" id="GO:0045892">
    <property type="term" value="P:negative regulation of DNA-templated transcription"/>
    <property type="evidence" value="ECO:0007669"/>
    <property type="project" value="InterPro"/>
</dbReference>
<dbReference type="EMBL" id="JBBHLL010000098">
    <property type="protein sequence ID" value="KAK7817005.1"/>
    <property type="molecule type" value="Genomic_DNA"/>
</dbReference>
<sequence length="128" mass="14670">MKQIQEEVLDKPSRLTEKELAEAASKWANEKPEKSDENNLTEISEFEAGSMAPLFIDQTEEPESNTTDGTELYEDSQLSSRSKAIASKTKEIEQVRMQSSDRHSSWFVPLCVCKYLHWINILVCLLFL</sequence>
<dbReference type="Proteomes" id="UP001488838">
    <property type="component" value="Unassembled WGS sequence"/>
</dbReference>
<dbReference type="PANTHER" id="PTHR15836">
    <property type="entry name" value="PERIPHILIN 1"/>
    <property type="match status" value="1"/>
</dbReference>
<dbReference type="PANTHER" id="PTHR15836:SF4">
    <property type="entry name" value="PERIPHILIN-1"/>
    <property type="match status" value="1"/>
</dbReference>
<comment type="caution">
    <text evidence="2">The sequence shown here is derived from an EMBL/GenBank/DDBJ whole genome shotgun (WGS) entry which is preliminary data.</text>
</comment>
<evidence type="ECO:0000313" key="3">
    <source>
        <dbReference type="Proteomes" id="UP001488838"/>
    </source>
</evidence>
<dbReference type="InterPro" id="IPR028851">
    <property type="entry name" value="Pphln1"/>
</dbReference>
<evidence type="ECO:0000313" key="2">
    <source>
        <dbReference type="EMBL" id="KAK7817005.1"/>
    </source>
</evidence>
<feature type="region of interest" description="Disordered" evidence="1">
    <location>
        <begin position="54"/>
        <end position="82"/>
    </location>
</feature>